<dbReference type="EC" id="4.1.1.37" evidence="2"/>
<dbReference type="GO" id="GO:0004853">
    <property type="term" value="F:uroporphyrinogen decarboxylase activity"/>
    <property type="evidence" value="ECO:0007669"/>
    <property type="project" value="UniProtKB-EC"/>
</dbReference>
<evidence type="ECO:0000313" key="2">
    <source>
        <dbReference type="EMBL" id="ASV73771.1"/>
    </source>
</evidence>
<dbReference type="SUPFAM" id="SSF51726">
    <property type="entry name" value="UROD/MetE-like"/>
    <property type="match status" value="1"/>
</dbReference>
<dbReference type="InterPro" id="IPR000257">
    <property type="entry name" value="Uroporphyrinogen_deCOase"/>
</dbReference>
<dbReference type="PANTHER" id="PTHR47099">
    <property type="entry name" value="METHYLCOBAMIDE:COM METHYLTRANSFERASE MTBA"/>
    <property type="match status" value="1"/>
</dbReference>
<feature type="domain" description="Uroporphyrinogen decarboxylase (URO-D)" evidence="1">
    <location>
        <begin position="38"/>
        <end position="341"/>
    </location>
</feature>
<reference evidence="2 3" key="1">
    <citation type="journal article" name="Front. Microbiol.">
        <title>Sugar Metabolism of the First Thermophilic Planctomycete Thermogutta terrifontis: Comparative Genomic and Transcriptomic Approaches.</title>
        <authorList>
            <person name="Elcheninov A.G."/>
            <person name="Menzel P."/>
            <person name="Gudbergsdottir S.R."/>
            <person name="Slesarev A.I."/>
            <person name="Kadnikov V.V."/>
            <person name="Krogh A."/>
            <person name="Bonch-Osmolovskaya E.A."/>
            <person name="Peng X."/>
            <person name="Kublanov I.V."/>
        </authorList>
    </citation>
    <scope>NUCLEOTIDE SEQUENCE [LARGE SCALE GENOMIC DNA]</scope>
    <source>
        <strain evidence="2 3">R1</strain>
    </source>
</reference>
<evidence type="ECO:0000313" key="3">
    <source>
        <dbReference type="Proteomes" id="UP000215086"/>
    </source>
</evidence>
<dbReference type="AlphaFoldDB" id="A0A286RCT8"/>
<dbReference type="OrthoDB" id="9780425at2"/>
<proteinExistence type="predicted"/>
<accession>A0A286RCT8</accession>
<organism evidence="2 3">
    <name type="scientific">Thermogutta terrifontis</name>
    <dbReference type="NCBI Taxonomy" id="1331910"/>
    <lineage>
        <taxon>Bacteria</taxon>
        <taxon>Pseudomonadati</taxon>
        <taxon>Planctomycetota</taxon>
        <taxon>Planctomycetia</taxon>
        <taxon>Pirellulales</taxon>
        <taxon>Thermoguttaceae</taxon>
        <taxon>Thermogutta</taxon>
    </lineage>
</organism>
<dbReference type="PANTHER" id="PTHR47099:SF1">
    <property type="entry name" value="METHYLCOBAMIDE:COM METHYLTRANSFERASE MTBA"/>
    <property type="match status" value="1"/>
</dbReference>
<dbReference type="Proteomes" id="UP000215086">
    <property type="component" value="Chromosome"/>
</dbReference>
<dbReference type="InterPro" id="IPR038071">
    <property type="entry name" value="UROD/MetE-like_sf"/>
</dbReference>
<evidence type="ECO:0000259" key="1">
    <source>
        <dbReference type="Pfam" id="PF01208"/>
    </source>
</evidence>
<dbReference type="GO" id="GO:0006779">
    <property type="term" value="P:porphyrin-containing compound biosynthetic process"/>
    <property type="evidence" value="ECO:0007669"/>
    <property type="project" value="InterPro"/>
</dbReference>
<dbReference type="InterPro" id="IPR052024">
    <property type="entry name" value="Methanogen_methyltrans"/>
</dbReference>
<dbReference type="KEGG" id="ttf:THTE_1169"/>
<dbReference type="RefSeq" id="WP_095414282.1">
    <property type="nucleotide sequence ID" value="NZ_CP018477.1"/>
</dbReference>
<protein>
    <submittedName>
        <fullName evidence="2">Uroporphyrinogen decarboxylase</fullName>
        <ecNumber evidence="2">4.1.1.37</ecNumber>
    </submittedName>
</protein>
<gene>
    <name evidence="2" type="ORF">THTE_1169</name>
</gene>
<keyword evidence="2" id="KW-0456">Lyase</keyword>
<sequence>MRDDQWQQLQRLIAGESTEPAVGFIIDSPWLPGWCGMTIREYLCSEKKWLEANLRAVQTFPDVWFIPGFWAEFGMCTEPSAFGGRCRFPINEFPHIEPVLRSWSDVDALTLPDCGRDGLLPFVLERLHQTEPLIREAGHRIRFAVSRGPLNIASYLLGQTEFLLGLKTEPDRAHRLIALITTFIKNWLKCQKTHFPDIDGILILDDLIGFIGKKDFEEFVVPYFRDIFATLDVSVKMLHNDAHGLITAQYLQSMGVNVFNFSHEHGMKDVRNLAGPEIVLMGNIAPRDVLAAGTPEDCRREVQRIWESLADRRRVLWSAGGGMPPGVSSENIQAIVSEIRKLAAEAEEPNAPTSTVRAETN</sequence>
<dbReference type="EMBL" id="CP018477">
    <property type="protein sequence ID" value="ASV73771.1"/>
    <property type="molecule type" value="Genomic_DNA"/>
</dbReference>
<dbReference type="Pfam" id="PF01208">
    <property type="entry name" value="URO-D"/>
    <property type="match status" value="1"/>
</dbReference>
<dbReference type="Gene3D" id="3.20.20.210">
    <property type="match status" value="1"/>
</dbReference>
<name>A0A286RCT8_9BACT</name>
<keyword evidence="3" id="KW-1185">Reference proteome</keyword>